<reference evidence="8 9" key="1">
    <citation type="journal article" date="2019" name="Sci. Rep.">
        <title>Orb-weaving spider Araneus ventricosus genome elucidates the spidroin gene catalogue.</title>
        <authorList>
            <person name="Kono N."/>
            <person name="Nakamura H."/>
            <person name="Ohtoshi R."/>
            <person name="Moran D.A.P."/>
            <person name="Shinohara A."/>
            <person name="Yoshida Y."/>
            <person name="Fujiwara M."/>
            <person name="Mori M."/>
            <person name="Tomita M."/>
            <person name="Arakawa K."/>
        </authorList>
    </citation>
    <scope>NUCLEOTIDE SEQUENCE [LARGE SCALE GENOMIC DNA]</scope>
</reference>
<accession>A0A4Y2CFF3</accession>
<proteinExistence type="predicted"/>
<dbReference type="PROSITE" id="PS51255">
    <property type="entry name" value="ADPK"/>
    <property type="match status" value="1"/>
</dbReference>
<gene>
    <name evidence="8" type="primary">Adpgk</name>
    <name evidence="8" type="ORF">AVEN_258967_1</name>
</gene>
<dbReference type="OrthoDB" id="5847021at2759"/>
<protein>
    <submittedName>
        <fullName evidence="8">ADP-dependent glucokinase</fullName>
    </submittedName>
</protein>
<evidence type="ECO:0000256" key="2">
    <source>
        <dbReference type="ARBA" id="ARBA00022679"/>
    </source>
</evidence>
<dbReference type="GO" id="GO:0005783">
    <property type="term" value="C:endoplasmic reticulum"/>
    <property type="evidence" value="ECO:0007669"/>
    <property type="project" value="TreeGrafter"/>
</dbReference>
<keyword evidence="1" id="KW-0963">Cytoplasm</keyword>
<keyword evidence="7" id="KW-0812">Transmembrane</keyword>
<dbReference type="Proteomes" id="UP000499080">
    <property type="component" value="Unassembled WGS sequence"/>
</dbReference>
<dbReference type="GO" id="GO:0006096">
    <property type="term" value="P:glycolytic process"/>
    <property type="evidence" value="ECO:0007669"/>
    <property type="project" value="UniProtKB-KW"/>
</dbReference>
<keyword evidence="6" id="KW-0324">Glycolysis</keyword>
<evidence type="ECO:0000256" key="5">
    <source>
        <dbReference type="ARBA" id="ARBA00022842"/>
    </source>
</evidence>
<organism evidence="8 9">
    <name type="scientific">Araneus ventricosus</name>
    <name type="common">Orbweaver spider</name>
    <name type="synonym">Epeira ventricosa</name>
    <dbReference type="NCBI Taxonomy" id="182803"/>
    <lineage>
        <taxon>Eukaryota</taxon>
        <taxon>Metazoa</taxon>
        <taxon>Ecdysozoa</taxon>
        <taxon>Arthropoda</taxon>
        <taxon>Chelicerata</taxon>
        <taxon>Arachnida</taxon>
        <taxon>Araneae</taxon>
        <taxon>Araneomorphae</taxon>
        <taxon>Entelegynae</taxon>
        <taxon>Araneoidea</taxon>
        <taxon>Araneidae</taxon>
        <taxon>Araneus</taxon>
    </lineage>
</organism>
<dbReference type="SUPFAM" id="SSF53613">
    <property type="entry name" value="Ribokinase-like"/>
    <property type="match status" value="1"/>
</dbReference>
<name>A0A4Y2CFF3_ARAVE</name>
<evidence type="ECO:0000313" key="9">
    <source>
        <dbReference type="Proteomes" id="UP000499080"/>
    </source>
</evidence>
<keyword evidence="2" id="KW-0808">Transferase</keyword>
<keyword evidence="3" id="KW-0479">Metal-binding</keyword>
<dbReference type="InterPro" id="IPR007666">
    <property type="entry name" value="ADP_PFK/GK"/>
</dbReference>
<keyword evidence="9" id="KW-1185">Reference proteome</keyword>
<dbReference type="GO" id="GO:0046872">
    <property type="term" value="F:metal ion binding"/>
    <property type="evidence" value="ECO:0007669"/>
    <property type="project" value="UniProtKB-KW"/>
</dbReference>
<evidence type="ECO:0000256" key="7">
    <source>
        <dbReference type="SAM" id="Phobius"/>
    </source>
</evidence>
<dbReference type="Pfam" id="PF04587">
    <property type="entry name" value="ADP_PFK_GK"/>
    <property type="match status" value="1"/>
</dbReference>
<dbReference type="EMBL" id="BGPR01000182">
    <property type="protein sequence ID" value="GBM02674.1"/>
    <property type="molecule type" value="Genomic_DNA"/>
</dbReference>
<evidence type="ECO:0000256" key="1">
    <source>
        <dbReference type="ARBA" id="ARBA00022490"/>
    </source>
</evidence>
<dbReference type="AlphaFoldDB" id="A0A4Y2CFF3"/>
<keyword evidence="4 8" id="KW-0418">Kinase</keyword>
<feature type="transmembrane region" description="Helical" evidence="7">
    <location>
        <begin position="29"/>
        <end position="50"/>
    </location>
</feature>
<dbReference type="PANTHER" id="PTHR21208">
    <property type="entry name" value="ADP-DEPENDENT GLUCOKINASE"/>
    <property type="match status" value="1"/>
</dbReference>
<evidence type="ECO:0000313" key="8">
    <source>
        <dbReference type="EMBL" id="GBM02674.1"/>
    </source>
</evidence>
<dbReference type="Gene3D" id="3.40.1190.20">
    <property type="match status" value="1"/>
</dbReference>
<dbReference type="GO" id="GO:0006006">
    <property type="term" value="P:glucose metabolic process"/>
    <property type="evidence" value="ECO:0007669"/>
    <property type="project" value="TreeGrafter"/>
</dbReference>
<comment type="caution">
    <text evidence="8">The sequence shown here is derived from an EMBL/GenBank/DDBJ whole genome shotgun (WGS) entry which is preliminary data.</text>
</comment>
<sequence>MAGRNKKRRDRGNDRRFTNAKYSKRMMGIATKISIGTLVSIAIILLAYMYNKYKLQHASNVLEETLTGLLREENSAKVSPGTKVAIGFGSCQDIIVQSNQVVFDRPPKYPEHHFSIANKEEFLGVFSYFYQHGAAAERFVSNSTFFGELVHLAEKAPSARYIIGGNAPVMAKRFVKEGVEQVLLGAQMSRSLETQFPKNIKISGPFVDEDDIHLLLEYPAGQRWGNFIPVRANRFIIHNDHQNPELSSLDTFVAQVENYNPNLLVIGGLQMMDNFPMQESKRRDRLQKVQNLMKKQPENVRIHFEMASFSDEDLFRDLVQNIVPYADSLGMNEQELPNLYHMMKYGNISLVAESRPRIAVILDEMRDIFRFLQQTSETEGRRRLTRLHVHTLAFQAFLTDKKSPWKNTKAAAAKSALTANRHTCGSDIINTEKAKLIMDESFTMSLRENAERKHFDVKNPISCWDEGTYEVCVAPVLVCTEVLQTGGGGDNISSAGLVLQI</sequence>
<keyword evidence="7" id="KW-0472">Membrane</keyword>
<evidence type="ECO:0000256" key="6">
    <source>
        <dbReference type="ARBA" id="ARBA00023152"/>
    </source>
</evidence>
<dbReference type="InterPro" id="IPR029056">
    <property type="entry name" value="Ribokinase-like"/>
</dbReference>
<evidence type="ECO:0000256" key="4">
    <source>
        <dbReference type="ARBA" id="ARBA00022777"/>
    </source>
</evidence>
<dbReference type="GO" id="GO:0043843">
    <property type="term" value="F:ADP-specific glucokinase activity"/>
    <property type="evidence" value="ECO:0007669"/>
    <property type="project" value="TreeGrafter"/>
</dbReference>
<evidence type="ECO:0000256" key="3">
    <source>
        <dbReference type="ARBA" id="ARBA00022723"/>
    </source>
</evidence>
<dbReference type="PANTHER" id="PTHR21208:SF1">
    <property type="entry name" value="ADP-DEPENDENT GLUCOKINASE"/>
    <property type="match status" value="1"/>
</dbReference>
<keyword evidence="7" id="KW-1133">Transmembrane helix</keyword>
<keyword evidence="5" id="KW-0460">Magnesium</keyword>